<evidence type="ECO:0000256" key="2">
    <source>
        <dbReference type="SAM" id="Phobius"/>
    </source>
</evidence>
<evidence type="ECO:0000313" key="3">
    <source>
        <dbReference type="EMBL" id="GAA2732843.1"/>
    </source>
</evidence>
<reference evidence="4" key="1">
    <citation type="journal article" date="2019" name="Int. J. Syst. Evol. Microbiol.">
        <title>The Global Catalogue of Microorganisms (GCM) 10K type strain sequencing project: providing services to taxonomists for standard genome sequencing and annotation.</title>
        <authorList>
            <consortium name="The Broad Institute Genomics Platform"/>
            <consortium name="The Broad Institute Genome Sequencing Center for Infectious Disease"/>
            <person name="Wu L."/>
            <person name="Ma J."/>
        </authorList>
    </citation>
    <scope>NUCLEOTIDE SEQUENCE [LARGE SCALE GENOMIC DNA]</scope>
    <source>
        <strain evidence="4">JCM 8201</strain>
    </source>
</reference>
<dbReference type="RefSeq" id="WP_344453598.1">
    <property type="nucleotide sequence ID" value="NZ_BAAATZ010000022.1"/>
</dbReference>
<protein>
    <submittedName>
        <fullName evidence="3">Uncharacterized protein</fullName>
    </submittedName>
</protein>
<feature type="coiled-coil region" evidence="1">
    <location>
        <begin position="34"/>
        <end position="68"/>
    </location>
</feature>
<name>A0ABP6H0B4_9ACTN</name>
<keyword evidence="2" id="KW-0472">Membrane</keyword>
<dbReference type="Proteomes" id="UP001501842">
    <property type="component" value="Unassembled WGS sequence"/>
</dbReference>
<keyword evidence="2" id="KW-0812">Transmembrane</keyword>
<proteinExistence type="predicted"/>
<dbReference type="EMBL" id="BAAATZ010000022">
    <property type="protein sequence ID" value="GAA2732843.1"/>
    <property type="molecule type" value="Genomic_DNA"/>
</dbReference>
<comment type="caution">
    <text evidence="3">The sequence shown here is derived from an EMBL/GenBank/DDBJ whole genome shotgun (WGS) entry which is preliminary data.</text>
</comment>
<feature type="transmembrane region" description="Helical" evidence="2">
    <location>
        <begin position="6"/>
        <end position="26"/>
    </location>
</feature>
<keyword evidence="1" id="KW-0175">Coiled coil</keyword>
<evidence type="ECO:0000256" key="1">
    <source>
        <dbReference type="SAM" id="Coils"/>
    </source>
</evidence>
<evidence type="ECO:0000313" key="4">
    <source>
        <dbReference type="Proteomes" id="UP001501842"/>
    </source>
</evidence>
<organism evidence="3 4">
    <name type="scientific">Actinocorallia aurantiaca</name>
    <dbReference type="NCBI Taxonomy" id="46204"/>
    <lineage>
        <taxon>Bacteria</taxon>
        <taxon>Bacillati</taxon>
        <taxon>Actinomycetota</taxon>
        <taxon>Actinomycetes</taxon>
        <taxon>Streptosporangiales</taxon>
        <taxon>Thermomonosporaceae</taxon>
        <taxon>Actinocorallia</taxon>
    </lineage>
</organism>
<gene>
    <name evidence="3" type="ORF">GCM10010439_51490</name>
</gene>
<keyword evidence="2" id="KW-1133">Transmembrane helix</keyword>
<keyword evidence="4" id="KW-1185">Reference proteome</keyword>
<sequence length="94" mass="10414">MIEVNFFAVAFIAVALLMVGLVIGAWPKEVLAQRDAARTDRERLQQHLREKTAENLQLLQRAQRMEKAYAALHTWAYGAPPQDGVIPGQGDTAA</sequence>
<accession>A0ABP6H0B4</accession>